<dbReference type="InterPro" id="IPR003959">
    <property type="entry name" value="ATPase_AAA_core"/>
</dbReference>
<reference evidence="4" key="1">
    <citation type="journal article" date="2020" name="mSystems">
        <title>Genome- and Community-Level Interaction Insights into Carbon Utilization and Element Cycling Functions of Hydrothermarchaeota in Hydrothermal Sediment.</title>
        <authorList>
            <person name="Zhou Z."/>
            <person name="Liu Y."/>
            <person name="Xu W."/>
            <person name="Pan J."/>
            <person name="Luo Z.H."/>
            <person name="Li M."/>
        </authorList>
    </citation>
    <scope>NUCLEOTIDE SEQUENCE [LARGE SCALE GENOMIC DNA]</scope>
    <source>
        <strain evidence="4">HyVt-93</strain>
    </source>
</reference>
<protein>
    <submittedName>
        <fullName evidence="4">ATP-binding protein</fullName>
    </submittedName>
</protein>
<sequence length="388" mass="46119">IVITNEEVLKQIKENEEKLTQFNLKELEEKAGKYEKLSEEKNRLEGKLKSILEELKKKPMLEKMKRNIEKKMENARKELQKYEEKFKELGFESEDSLKAELEKLRPLYEEYLGLLDVKEELEKEKKRLYEEEKELRDLKSQRKQLEEQLSLLMETIAKLEKKYSKEEHDKLKKEHVEKREALTRAETELKNLEKRKEELSKTLESLQKERDNVKNKKKELEELRKARERVQELREKVRKFKNILKEDALAKVGEYASEIFEELTEEKYSGITVKAKENKVVLGVIYDGKERDLSFLSGGERIALGLAFRLALSLYLAGEIPLLIMDEPTPYLDEERRRRLVDIMERYLRRIPQVIIVSHDEELKDAADRVVRIRLENGVSRVEEVEVG</sequence>
<proteinExistence type="predicted"/>
<evidence type="ECO:0000259" key="3">
    <source>
        <dbReference type="Pfam" id="PF13304"/>
    </source>
</evidence>
<dbReference type="EMBL" id="DRTU01000126">
    <property type="protein sequence ID" value="HHI00424.1"/>
    <property type="molecule type" value="Genomic_DNA"/>
</dbReference>
<dbReference type="GO" id="GO:0016887">
    <property type="term" value="F:ATP hydrolysis activity"/>
    <property type="evidence" value="ECO:0007669"/>
    <property type="project" value="InterPro"/>
</dbReference>
<keyword evidence="4" id="KW-0067">ATP-binding</keyword>
<feature type="non-terminal residue" evidence="4">
    <location>
        <position position="1"/>
    </location>
</feature>
<accession>A0A7C5NUX1</accession>
<gene>
    <name evidence="4" type="ORF">ENL40_02935</name>
</gene>
<dbReference type="SUPFAM" id="SSF52540">
    <property type="entry name" value="P-loop containing nucleoside triphosphate hydrolases"/>
    <property type="match status" value="1"/>
</dbReference>
<name>A0A7C5NUX1_THELI</name>
<dbReference type="InterPro" id="IPR027417">
    <property type="entry name" value="P-loop_NTPase"/>
</dbReference>
<dbReference type="AlphaFoldDB" id="A0A7C5NUX1"/>
<dbReference type="PANTHER" id="PTHR32114:SF2">
    <property type="entry name" value="ABC TRANSPORTER ABCH.3"/>
    <property type="match status" value="1"/>
</dbReference>
<keyword evidence="1 2" id="KW-0175">Coiled coil</keyword>
<evidence type="ECO:0000256" key="1">
    <source>
        <dbReference type="ARBA" id="ARBA00023054"/>
    </source>
</evidence>
<evidence type="ECO:0000256" key="2">
    <source>
        <dbReference type="SAM" id="Coils"/>
    </source>
</evidence>
<organism evidence="4">
    <name type="scientific">Thermococcus litoralis</name>
    <dbReference type="NCBI Taxonomy" id="2265"/>
    <lineage>
        <taxon>Archaea</taxon>
        <taxon>Methanobacteriati</taxon>
        <taxon>Methanobacteriota</taxon>
        <taxon>Thermococci</taxon>
        <taxon>Thermococcales</taxon>
        <taxon>Thermococcaceae</taxon>
        <taxon>Thermococcus</taxon>
    </lineage>
</organism>
<comment type="caution">
    <text evidence="4">The sequence shown here is derived from an EMBL/GenBank/DDBJ whole genome shotgun (WGS) entry which is preliminary data.</text>
</comment>
<dbReference type="GO" id="GO:0005524">
    <property type="term" value="F:ATP binding"/>
    <property type="evidence" value="ECO:0007669"/>
    <property type="project" value="UniProtKB-KW"/>
</dbReference>
<keyword evidence="4" id="KW-0547">Nucleotide-binding</keyword>
<dbReference type="PANTHER" id="PTHR32114">
    <property type="entry name" value="ABC TRANSPORTER ABCH.3"/>
    <property type="match status" value="1"/>
</dbReference>
<evidence type="ECO:0000313" key="4">
    <source>
        <dbReference type="EMBL" id="HHI00424.1"/>
    </source>
</evidence>
<dbReference type="Gene3D" id="3.40.50.300">
    <property type="entry name" value="P-loop containing nucleotide triphosphate hydrolases"/>
    <property type="match status" value="1"/>
</dbReference>
<dbReference type="Pfam" id="PF13304">
    <property type="entry name" value="AAA_21"/>
    <property type="match status" value="1"/>
</dbReference>
<feature type="coiled-coil region" evidence="2">
    <location>
        <begin position="5"/>
        <end position="243"/>
    </location>
</feature>
<dbReference type="Proteomes" id="UP000886217">
    <property type="component" value="Unassembled WGS sequence"/>
</dbReference>
<feature type="domain" description="ATPase AAA-type core" evidence="3">
    <location>
        <begin position="135"/>
        <end position="363"/>
    </location>
</feature>